<sequence length="104" mass="11591">MESCELKVGVKGMTLRWRACDGGMESPNEIHTGFSLFKSIHRTMGGQLLTQSFKSNATEEKNGLTDANIISKNNTQTINKTSLINRPTMKMILLLVAEFLLTEE</sequence>
<evidence type="ECO:0000313" key="1">
    <source>
        <dbReference type="EMBL" id="JAH96437.1"/>
    </source>
</evidence>
<reference evidence="1" key="1">
    <citation type="submission" date="2014-11" db="EMBL/GenBank/DDBJ databases">
        <authorList>
            <person name="Amaro Gonzalez C."/>
        </authorList>
    </citation>
    <scope>NUCLEOTIDE SEQUENCE</scope>
</reference>
<name>A0A0E9X138_ANGAN</name>
<protein>
    <submittedName>
        <fullName evidence="1">Uncharacterized protein</fullName>
    </submittedName>
</protein>
<proteinExistence type="predicted"/>
<dbReference type="AlphaFoldDB" id="A0A0E9X138"/>
<accession>A0A0E9X138</accession>
<reference evidence="1" key="2">
    <citation type="journal article" date="2015" name="Fish Shellfish Immunol.">
        <title>Early steps in the European eel (Anguilla anguilla)-Vibrio vulnificus interaction in the gills: Role of the RtxA13 toxin.</title>
        <authorList>
            <person name="Callol A."/>
            <person name="Pajuelo D."/>
            <person name="Ebbesson L."/>
            <person name="Teles M."/>
            <person name="MacKenzie S."/>
            <person name="Amaro C."/>
        </authorList>
    </citation>
    <scope>NUCLEOTIDE SEQUENCE</scope>
</reference>
<dbReference type="EMBL" id="GBXM01012140">
    <property type="protein sequence ID" value="JAH96437.1"/>
    <property type="molecule type" value="Transcribed_RNA"/>
</dbReference>
<organism evidence="1">
    <name type="scientific">Anguilla anguilla</name>
    <name type="common">European freshwater eel</name>
    <name type="synonym">Muraena anguilla</name>
    <dbReference type="NCBI Taxonomy" id="7936"/>
    <lineage>
        <taxon>Eukaryota</taxon>
        <taxon>Metazoa</taxon>
        <taxon>Chordata</taxon>
        <taxon>Craniata</taxon>
        <taxon>Vertebrata</taxon>
        <taxon>Euteleostomi</taxon>
        <taxon>Actinopterygii</taxon>
        <taxon>Neopterygii</taxon>
        <taxon>Teleostei</taxon>
        <taxon>Anguilliformes</taxon>
        <taxon>Anguillidae</taxon>
        <taxon>Anguilla</taxon>
    </lineage>
</organism>